<proteinExistence type="predicted"/>
<evidence type="ECO:0000313" key="1">
    <source>
        <dbReference type="EMBL" id="JAR88108.1"/>
    </source>
</evidence>
<reference evidence="1" key="1">
    <citation type="journal article" date="2018" name="PLoS Negl. Trop. Dis.">
        <title>Sialome diversity of ticks revealed by RNAseq of single tick salivary glands.</title>
        <authorList>
            <person name="Perner J."/>
            <person name="Kropackova S."/>
            <person name="Kopacek P."/>
            <person name="Ribeiro J.M."/>
        </authorList>
    </citation>
    <scope>NUCLEOTIDE SEQUENCE</scope>
    <source>
        <strain evidence="1">Siblings of single egg batch collected in Ceske Budejovice</strain>
        <tissue evidence="1">Salivary glands</tissue>
    </source>
</reference>
<feature type="non-terminal residue" evidence="1">
    <location>
        <position position="186"/>
    </location>
</feature>
<sequence>FVRDISRVTSCEVLPGLPGSDHLAIETSYATTLPRKGHFARMLWRFGKTDQAHMARLAHLAPWCLTSGNDCSENFDLWCDFVHAIQKDCVPCSTNSTRRRRPPWISPDIIKMANRKRALFKRAAKLKCAAGLSEAKQLQRSMKKAIQVAHNEYEQKIALKAKEDPRPFCLYTSKLQASSDKPTFVN</sequence>
<keyword evidence="1" id="KW-0255">Endonuclease</keyword>
<protein>
    <submittedName>
        <fullName evidence="1">Putative endonuclease/reverse transcriptase</fullName>
    </submittedName>
</protein>
<keyword evidence="1" id="KW-0808">Transferase</keyword>
<dbReference type="GO" id="GO:0004519">
    <property type="term" value="F:endonuclease activity"/>
    <property type="evidence" value="ECO:0007669"/>
    <property type="project" value="UniProtKB-KW"/>
</dbReference>
<dbReference type="GO" id="GO:0003964">
    <property type="term" value="F:RNA-directed DNA polymerase activity"/>
    <property type="evidence" value="ECO:0007669"/>
    <property type="project" value="UniProtKB-KW"/>
</dbReference>
<accession>A0A147BBG4</accession>
<keyword evidence="1" id="KW-0540">Nuclease</keyword>
<organism evidence="1">
    <name type="scientific">Ixodes ricinus</name>
    <name type="common">Common tick</name>
    <name type="synonym">Acarus ricinus</name>
    <dbReference type="NCBI Taxonomy" id="34613"/>
    <lineage>
        <taxon>Eukaryota</taxon>
        <taxon>Metazoa</taxon>
        <taxon>Ecdysozoa</taxon>
        <taxon>Arthropoda</taxon>
        <taxon>Chelicerata</taxon>
        <taxon>Arachnida</taxon>
        <taxon>Acari</taxon>
        <taxon>Parasitiformes</taxon>
        <taxon>Ixodida</taxon>
        <taxon>Ixodoidea</taxon>
        <taxon>Ixodidae</taxon>
        <taxon>Ixodinae</taxon>
        <taxon>Ixodes</taxon>
    </lineage>
</organism>
<feature type="non-terminal residue" evidence="1">
    <location>
        <position position="1"/>
    </location>
</feature>
<keyword evidence="1" id="KW-0548">Nucleotidyltransferase</keyword>
<dbReference type="EMBL" id="GEGO01007296">
    <property type="protein sequence ID" value="JAR88108.1"/>
    <property type="molecule type" value="Transcribed_RNA"/>
</dbReference>
<name>A0A147BBG4_IXORI</name>
<keyword evidence="1" id="KW-0695">RNA-directed DNA polymerase</keyword>
<dbReference type="AlphaFoldDB" id="A0A147BBG4"/>
<keyword evidence="1" id="KW-0378">Hydrolase</keyword>